<dbReference type="InterPro" id="IPR029045">
    <property type="entry name" value="ClpP/crotonase-like_dom_sf"/>
</dbReference>
<dbReference type="Pfam" id="PF01039">
    <property type="entry name" value="Carboxyl_trans"/>
    <property type="match status" value="1"/>
</dbReference>
<name>A0ABP4VU85_9ACTN</name>
<reference evidence="4" key="1">
    <citation type="journal article" date="2019" name="Int. J. Syst. Evol. Microbiol.">
        <title>The Global Catalogue of Microorganisms (GCM) 10K type strain sequencing project: providing services to taxonomists for standard genome sequencing and annotation.</title>
        <authorList>
            <consortium name="The Broad Institute Genomics Platform"/>
            <consortium name="The Broad Institute Genome Sequencing Center for Infectious Disease"/>
            <person name="Wu L."/>
            <person name="Ma J."/>
        </authorList>
    </citation>
    <scope>NUCLEOTIDE SEQUENCE [LARGE SCALE GENOMIC DNA]</scope>
    <source>
        <strain evidence="4">JCM 13518</strain>
    </source>
</reference>
<proteinExistence type="predicted"/>
<dbReference type="InterPro" id="IPR034733">
    <property type="entry name" value="AcCoA_carboxyl_beta"/>
</dbReference>
<dbReference type="PANTHER" id="PTHR43842">
    <property type="entry name" value="PROPIONYL-COA CARBOXYLASE BETA CHAIN"/>
    <property type="match status" value="1"/>
</dbReference>
<evidence type="ECO:0000313" key="4">
    <source>
        <dbReference type="Proteomes" id="UP001501057"/>
    </source>
</evidence>
<dbReference type="EMBL" id="BAAAME010000004">
    <property type="protein sequence ID" value="GAA1738186.1"/>
    <property type="molecule type" value="Genomic_DNA"/>
</dbReference>
<feature type="domain" description="CoA carboxyltransferase C-terminal" evidence="2">
    <location>
        <begin position="254"/>
        <end position="496"/>
    </location>
</feature>
<comment type="caution">
    <text evidence="3">The sequence shown here is derived from an EMBL/GenBank/DDBJ whole genome shotgun (WGS) entry which is preliminary data.</text>
</comment>
<protein>
    <submittedName>
        <fullName evidence="3">Acyl-CoA carboxylase subunit beta</fullName>
    </submittedName>
</protein>
<dbReference type="PROSITE" id="PS50980">
    <property type="entry name" value="COA_CT_NTER"/>
    <property type="match status" value="1"/>
</dbReference>
<gene>
    <name evidence="3" type="ORF">GCM10009710_18110</name>
</gene>
<dbReference type="InterPro" id="IPR011762">
    <property type="entry name" value="COA_CT_N"/>
</dbReference>
<accession>A0ABP4VU85</accession>
<dbReference type="InterPro" id="IPR011763">
    <property type="entry name" value="COA_CT_C"/>
</dbReference>
<dbReference type="Gene3D" id="3.90.226.10">
    <property type="entry name" value="2-enoyl-CoA Hydratase, Chain A, domain 1"/>
    <property type="match status" value="2"/>
</dbReference>
<dbReference type="SUPFAM" id="SSF52096">
    <property type="entry name" value="ClpP/crotonase"/>
    <property type="match status" value="2"/>
</dbReference>
<feature type="domain" description="CoA carboxyltransferase N-terminal" evidence="1">
    <location>
        <begin position="5"/>
        <end position="251"/>
    </location>
</feature>
<evidence type="ECO:0000313" key="3">
    <source>
        <dbReference type="EMBL" id="GAA1738186.1"/>
    </source>
</evidence>
<dbReference type="InterPro" id="IPR051047">
    <property type="entry name" value="AccD/PCCB"/>
</dbReference>
<dbReference type="Proteomes" id="UP001501057">
    <property type="component" value="Unassembled WGS sequence"/>
</dbReference>
<dbReference type="PANTHER" id="PTHR43842:SF2">
    <property type="entry name" value="PROPIONYL-COA CARBOXYLASE BETA CHAIN, MITOCHONDRIAL"/>
    <property type="match status" value="1"/>
</dbReference>
<sequence length="496" mass="52259">MTQLDLAALDATTHRSALTQRRRDRMARIEPRGAREHTARERVELLVDAGSFVEITPLRTADGKGTGVLTGWGRVDGRSVVVIAHDAAVASGAIGAVFASAVVKAQRLAIDRGFPIVYLNDSGGARVPDGVFALHGCGEIFTLNVVAQRRVPQISVILGPCAGAAAYSPALTDWTIMVKGHGHMFLTGPDIVKAATGEDATSDEIGGSQLHTVKSGVAHLEVEDEAAALAETRRLLSFLPSHAGAPMPVVDAVEPDAEAVSALPFVVPEKASVVFDMNQVLDGVLDEGERFELMPEHARSILTVLGRLDGRPVGIIANQPAARGGILDSLASVKAARFVEFCGRFGLPVVTFVDVPGFLPGTVEEGRGVITHGAKLLKAYIESSAPVLTVVVRKAYGGAYIAMGAKSLGADFQWAWSNAEIAVMGPGGAVTLLHRRALAAADDPITLRDELAAEYREEVARPYIAAESGIVDDVIVPEETRGRLSDALRMLTAGQA</sequence>
<organism evidence="3 4">
    <name type="scientific">Aeromicrobium alkaliterrae</name>
    <dbReference type="NCBI Taxonomy" id="302168"/>
    <lineage>
        <taxon>Bacteria</taxon>
        <taxon>Bacillati</taxon>
        <taxon>Actinomycetota</taxon>
        <taxon>Actinomycetes</taxon>
        <taxon>Propionibacteriales</taxon>
        <taxon>Nocardioidaceae</taxon>
        <taxon>Aeromicrobium</taxon>
    </lineage>
</organism>
<evidence type="ECO:0000259" key="1">
    <source>
        <dbReference type="PROSITE" id="PS50980"/>
    </source>
</evidence>
<keyword evidence="4" id="KW-1185">Reference proteome</keyword>
<dbReference type="PROSITE" id="PS50989">
    <property type="entry name" value="COA_CT_CTER"/>
    <property type="match status" value="1"/>
</dbReference>
<evidence type="ECO:0000259" key="2">
    <source>
        <dbReference type="PROSITE" id="PS50989"/>
    </source>
</evidence>